<evidence type="ECO:0000256" key="1">
    <source>
        <dbReference type="SAM" id="SignalP"/>
    </source>
</evidence>
<dbReference type="Proteomes" id="UP001454036">
    <property type="component" value="Unassembled WGS sequence"/>
</dbReference>
<dbReference type="GO" id="GO:0042765">
    <property type="term" value="C:GPI-anchor transamidase complex"/>
    <property type="evidence" value="ECO:0007669"/>
    <property type="project" value="InterPro"/>
</dbReference>
<dbReference type="Pfam" id="PF04113">
    <property type="entry name" value="Gpi16"/>
    <property type="match status" value="1"/>
</dbReference>
<comment type="caution">
    <text evidence="2">The sequence shown here is derived from an EMBL/GenBank/DDBJ whole genome shotgun (WGS) entry which is preliminary data.</text>
</comment>
<evidence type="ECO:0000313" key="2">
    <source>
        <dbReference type="EMBL" id="GAA0157148.1"/>
    </source>
</evidence>
<name>A0AAV3Q0V7_LITER</name>
<keyword evidence="3" id="KW-1185">Reference proteome</keyword>
<evidence type="ECO:0000313" key="3">
    <source>
        <dbReference type="Proteomes" id="UP001454036"/>
    </source>
</evidence>
<keyword evidence="1" id="KW-0732">Signal</keyword>
<accession>A0AAV3Q0V7</accession>
<organism evidence="2 3">
    <name type="scientific">Lithospermum erythrorhizon</name>
    <name type="common">Purple gromwell</name>
    <name type="synonym">Lithospermum officinale var. erythrorhizon</name>
    <dbReference type="NCBI Taxonomy" id="34254"/>
    <lineage>
        <taxon>Eukaryota</taxon>
        <taxon>Viridiplantae</taxon>
        <taxon>Streptophyta</taxon>
        <taxon>Embryophyta</taxon>
        <taxon>Tracheophyta</taxon>
        <taxon>Spermatophyta</taxon>
        <taxon>Magnoliopsida</taxon>
        <taxon>eudicotyledons</taxon>
        <taxon>Gunneridae</taxon>
        <taxon>Pentapetalae</taxon>
        <taxon>asterids</taxon>
        <taxon>lamiids</taxon>
        <taxon>Boraginales</taxon>
        <taxon>Boraginaceae</taxon>
        <taxon>Boraginoideae</taxon>
        <taxon>Lithospermeae</taxon>
        <taxon>Lithospermum</taxon>
    </lineage>
</organism>
<dbReference type="InterPro" id="IPR007245">
    <property type="entry name" value="PIG-T"/>
</dbReference>
<proteinExistence type="predicted"/>
<reference evidence="2 3" key="1">
    <citation type="submission" date="2024-01" db="EMBL/GenBank/DDBJ databases">
        <title>The complete chloroplast genome sequence of Lithospermum erythrorhizon: insights into the phylogenetic relationship among Boraginaceae species and the maternal lineages of purple gromwells.</title>
        <authorList>
            <person name="Okada T."/>
            <person name="Watanabe K."/>
        </authorList>
    </citation>
    <scope>NUCLEOTIDE SEQUENCE [LARGE SCALE GENOMIC DNA]</scope>
</reference>
<gene>
    <name evidence="2" type="ORF">LIER_14475</name>
</gene>
<evidence type="ECO:0008006" key="4">
    <source>
        <dbReference type="Google" id="ProtNLM"/>
    </source>
</evidence>
<dbReference type="PANTHER" id="PTHR12959:SF11">
    <property type="entry name" value="GPI TRANSAMIDASE COMPONENT PIG-T"/>
    <property type="match status" value="1"/>
</dbReference>
<feature type="signal peptide" evidence="1">
    <location>
        <begin position="1"/>
        <end position="22"/>
    </location>
</feature>
<dbReference type="PANTHER" id="PTHR12959">
    <property type="entry name" value="GPI TRANSAMIDASE COMPONENT PIG-T-RELATED"/>
    <property type="match status" value="1"/>
</dbReference>
<sequence>MSHLRYSFLVIFLFFFATKSKAIVELKAEEEFLEALLLRPLPDCKVLGYFHFQISVPPTQTYGRRHHLFPKSIYQLVHKFRVRELELSFTQGRWNYEHWGGYDPVSSSVAKPPGVELWASFDVPKDQVDSSWKNLTHALSALFCASINFLEDSTAYSSPEWSFRHSGSSLRYGTLPCELFVLKILPLR</sequence>
<feature type="chain" id="PRO_5043551067" description="GPI transamidase component PIG-T" evidence="1">
    <location>
        <begin position="23"/>
        <end position="188"/>
    </location>
</feature>
<dbReference type="EMBL" id="BAABME010003038">
    <property type="protein sequence ID" value="GAA0157148.1"/>
    <property type="molecule type" value="Genomic_DNA"/>
</dbReference>
<protein>
    <recommendedName>
        <fullName evidence="4">GPI transamidase component PIG-T</fullName>
    </recommendedName>
</protein>
<dbReference type="AlphaFoldDB" id="A0AAV3Q0V7"/>
<dbReference type="GO" id="GO:0016255">
    <property type="term" value="P:attachment of GPI anchor to protein"/>
    <property type="evidence" value="ECO:0007669"/>
    <property type="project" value="InterPro"/>
</dbReference>